<proteinExistence type="predicted"/>
<reference evidence="3" key="1">
    <citation type="submission" date="2016-06" db="UniProtKB">
        <authorList>
            <consortium name="WormBaseParasite"/>
        </authorList>
    </citation>
    <scope>IDENTIFICATION</scope>
</reference>
<evidence type="ECO:0000313" key="3">
    <source>
        <dbReference type="WBParaSite" id="SCUD_0001150001-mRNA-1"/>
    </source>
</evidence>
<sequence>MLLNESLQCLLPCIVSKFLLFLSILLIIDPIQLVNSRYIDNTLLRSVLNCYVDCIQNSTNDIQDNNYCYNECFNNPNEKRGKFFMLG</sequence>
<gene>
    <name evidence="1" type="ORF">SCUD_LOCUS11500</name>
</gene>
<reference evidence="1 2" key="2">
    <citation type="submission" date="2018-11" db="EMBL/GenBank/DDBJ databases">
        <authorList>
            <consortium name="Pathogen Informatics"/>
        </authorList>
    </citation>
    <scope>NUCLEOTIDE SEQUENCE [LARGE SCALE GENOMIC DNA]</scope>
    <source>
        <strain evidence="1">Dakar</strain>
        <strain evidence="2">Dakar, Senegal</strain>
    </source>
</reference>
<dbReference type="AlphaFoldDB" id="A0A183K919"/>
<dbReference type="EMBL" id="UZAK01034457">
    <property type="protein sequence ID" value="VDP44873.1"/>
    <property type="molecule type" value="Genomic_DNA"/>
</dbReference>
<dbReference type="Proteomes" id="UP000279833">
    <property type="component" value="Unassembled WGS sequence"/>
</dbReference>
<accession>A0A183K919</accession>
<evidence type="ECO:0000313" key="2">
    <source>
        <dbReference type="Proteomes" id="UP000279833"/>
    </source>
</evidence>
<organism evidence="3">
    <name type="scientific">Schistosoma curassoni</name>
    <dbReference type="NCBI Taxonomy" id="6186"/>
    <lineage>
        <taxon>Eukaryota</taxon>
        <taxon>Metazoa</taxon>
        <taxon>Spiralia</taxon>
        <taxon>Lophotrochozoa</taxon>
        <taxon>Platyhelminthes</taxon>
        <taxon>Trematoda</taxon>
        <taxon>Digenea</taxon>
        <taxon>Strigeidida</taxon>
        <taxon>Schistosomatoidea</taxon>
        <taxon>Schistosomatidae</taxon>
        <taxon>Schistosoma</taxon>
    </lineage>
</organism>
<dbReference type="WBParaSite" id="SCUD_0001150001-mRNA-1">
    <property type="protein sequence ID" value="SCUD_0001150001-mRNA-1"/>
    <property type="gene ID" value="SCUD_0001150001"/>
</dbReference>
<protein>
    <submittedName>
        <fullName evidence="3">Tim10-like domain-containing protein</fullName>
    </submittedName>
</protein>
<name>A0A183K919_9TREM</name>
<evidence type="ECO:0000313" key="1">
    <source>
        <dbReference type="EMBL" id="VDP44873.1"/>
    </source>
</evidence>
<keyword evidence="2" id="KW-1185">Reference proteome</keyword>